<sequence length="324" mass="37098">MAFHTLYWTILSIIDVLAIFFNGLLIYLACFKTPKAVKTYTILIINLAVTDCIAALANFFVQQRMIPGGWSIGYISNGPCKYFTYKICFFGHNIMASMITHSNYSLLLSFAYRYYILVKSEPRRNVLICVVFLTYTPSLIQLILYQFASGDPIRIESALLKIYPHYNFTGLMISGVEDIRSINAFFKILQMTVFSIPIYLTIIYLRSKIIKKLNEFKGSITKSTKTLHSQFLLALTYQALLPSIYMTSLVMYCLEQFGIYSNPMMEDYIASGLILTPFFSPFSSFVFVTPYRQFLSDLFCGKRRNRSVASETVKISTISSMSML</sequence>
<feature type="transmembrane region" description="Helical" evidence="6">
    <location>
        <begin position="268"/>
        <end position="288"/>
    </location>
</feature>
<evidence type="ECO:0000256" key="4">
    <source>
        <dbReference type="ARBA" id="ARBA00022989"/>
    </source>
</evidence>
<evidence type="ECO:0000256" key="3">
    <source>
        <dbReference type="ARBA" id="ARBA00022692"/>
    </source>
</evidence>
<keyword evidence="4 6" id="KW-1133">Transmembrane helix</keyword>
<keyword evidence="3 6" id="KW-0812">Transmembrane</keyword>
<keyword evidence="5 6" id="KW-0472">Membrane</keyword>
<evidence type="ECO:0000256" key="1">
    <source>
        <dbReference type="ARBA" id="ARBA00004141"/>
    </source>
</evidence>
<dbReference type="GO" id="GO:0016020">
    <property type="term" value="C:membrane"/>
    <property type="evidence" value="ECO:0007669"/>
    <property type="project" value="UniProtKB-SubCell"/>
</dbReference>
<feature type="transmembrane region" description="Helical" evidence="6">
    <location>
        <begin position="226"/>
        <end position="248"/>
    </location>
</feature>
<feature type="transmembrane region" description="Helical" evidence="6">
    <location>
        <begin position="126"/>
        <end position="148"/>
    </location>
</feature>
<keyword evidence="8" id="KW-1185">Reference proteome</keyword>
<dbReference type="InterPro" id="IPR050920">
    <property type="entry name" value="Nematode_rcpt-like_delta"/>
</dbReference>
<dbReference type="PANTHER" id="PTHR22945:SF19">
    <property type="entry name" value="SERPENTINE RECEPTOR, CLASS D (DELTA)"/>
    <property type="match status" value="1"/>
</dbReference>
<name>A0A9P1IT17_9PELO</name>
<evidence type="ECO:0000313" key="8">
    <source>
        <dbReference type="Proteomes" id="UP001152747"/>
    </source>
</evidence>
<dbReference type="Proteomes" id="UP001152747">
    <property type="component" value="Unassembled WGS sequence"/>
</dbReference>
<feature type="transmembrane region" description="Helical" evidence="6">
    <location>
        <begin position="40"/>
        <end position="61"/>
    </location>
</feature>
<evidence type="ECO:0000256" key="5">
    <source>
        <dbReference type="ARBA" id="ARBA00023136"/>
    </source>
</evidence>
<dbReference type="InterPro" id="IPR019421">
    <property type="entry name" value="7TM_GPCR_serpentine_rcpt_Srd"/>
</dbReference>
<dbReference type="Pfam" id="PF10317">
    <property type="entry name" value="7TM_GPCR_Srd"/>
    <property type="match status" value="1"/>
</dbReference>
<protein>
    <recommendedName>
        <fullName evidence="9">G-protein coupled receptors family 1 profile domain-containing protein</fullName>
    </recommendedName>
</protein>
<feature type="transmembrane region" description="Helical" evidence="6">
    <location>
        <begin position="6"/>
        <end position="28"/>
    </location>
</feature>
<accession>A0A9P1IT17</accession>
<dbReference type="OrthoDB" id="5803780at2759"/>
<evidence type="ECO:0000256" key="2">
    <source>
        <dbReference type="ARBA" id="ARBA00009166"/>
    </source>
</evidence>
<dbReference type="PANTHER" id="PTHR22945">
    <property type="entry name" value="SERPENTINE RECEPTOR, CLASS D DELTA"/>
    <property type="match status" value="1"/>
</dbReference>
<dbReference type="SUPFAM" id="SSF81321">
    <property type="entry name" value="Family A G protein-coupled receptor-like"/>
    <property type="match status" value="1"/>
</dbReference>
<dbReference type="AlphaFoldDB" id="A0A9P1IT17"/>
<dbReference type="Gene3D" id="1.20.1070.10">
    <property type="entry name" value="Rhodopsin 7-helix transmembrane proteins"/>
    <property type="match status" value="1"/>
</dbReference>
<organism evidence="7 8">
    <name type="scientific">Caenorhabditis angaria</name>
    <dbReference type="NCBI Taxonomy" id="860376"/>
    <lineage>
        <taxon>Eukaryota</taxon>
        <taxon>Metazoa</taxon>
        <taxon>Ecdysozoa</taxon>
        <taxon>Nematoda</taxon>
        <taxon>Chromadorea</taxon>
        <taxon>Rhabditida</taxon>
        <taxon>Rhabditina</taxon>
        <taxon>Rhabditomorpha</taxon>
        <taxon>Rhabditoidea</taxon>
        <taxon>Rhabditidae</taxon>
        <taxon>Peloderinae</taxon>
        <taxon>Caenorhabditis</taxon>
    </lineage>
</organism>
<comment type="subcellular location">
    <subcellularLocation>
        <location evidence="1">Membrane</location>
        <topology evidence="1">Multi-pass membrane protein</topology>
    </subcellularLocation>
</comment>
<comment type="caution">
    <text evidence="7">The sequence shown here is derived from an EMBL/GenBank/DDBJ whole genome shotgun (WGS) entry which is preliminary data.</text>
</comment>
<evidence type="ECO:0000256" key="6">
    <source>
        <dbReference type="SAM" id="Phobius"/>
    </source>
</evidence>
<feature type="transmembrane region" description="Helical" evidence="6">
    <location>
        <begin position="184"/>
        <end position="205"/>
    </location>
</feature>
<reference evidence="7" key="1">
    <citation type="submission" date="2022-11" db="EMBL/GenBank/DDBJ databases">
        <authorList>
            <person name="Kikuchi T."/>
        </authorList>
    </citation>
    <scope>NUCLEOTIDE SEQUENCE</scope>
    <source>
        <strain evidence="7">PS1010</strain>
    </source>
</reference>
<comment type="similarity">
    <text evidence="2">Belongs to the nematode receptor-like protein srd family.</text>
</comment>
<evidence type="ECO:0008006" key="9">
    <source>
        <dbReference type="Google" id="ProtNLM"/>
    </source>
</evidence>
<gene>
    <name evidence="7" type="ORF">CAMP_LOCUS13372</name>
</gene>
<evidence type="ECO:0000313" key="7">
    <source>
        <dbReference type="EMBL" id="CAI5450735.1"/>
    </source>
</evidence>
<dbReference type="EMBL" id="CANHGI010000005">
    <property type="protein sequence ID" value="CAI5450735.1"/>
    <property type="molecule type" value="Genomic_DNA"/>
</dbReference>
<proteinExistence type="inferred from homology"/>